<dbReference type="InterPro" id="IPR039425">
    <property type="entry name" value="RNA_pol_sigma-70-like"/>
</dbReference>
<accession>A0ABX0ZKM7</accession>
<keyword evidence="3" id="KW-0731">Sigma factor</keyword>
<dbReference type="PANTHER" id="PTHR43133">
    <property type="entry name" value="RNA POLYMERASE ECF-TYPE SIGMA FACTO"/>
    <property type="match status" value="1"/>
</dbReference>
<evidence type="ECO:0000259" key="6">
    <source>
        <dbReference type="Pfam" id="PF04542"/>
    </source>
</evidence>
<evidence type="ECO:0000313" key="8">
    <source>
        <dbReference type="EMBL" id="NJP43286.1"/>
    </source>
</evidence>
<sequence>MEGEPLDFQDFHRRNRGAYVRWAGVVLGSRADAEDAVDEAMLELLSKWPAVAQKPAPEAYAWTVVKSRTIDAKRARSRRPEVVDLTAFDALAVHSADDPTDQLLTNMTIQKAIGQLPERQYDVFVLRFSLGYSTRQTADLLAVSEATVRSTVRDAKRRLARTLGVALDERTPR</sequence>
<evidence type="ECO:0000256" key="4">
    <source>
        <dbReference type="ARBA" id="ARBA00023125"/>
    </source>
</evidence>
<reference evidence="8 9" key="1">
    <citation type="submission" date="2020-03" db="EMBL/GenBank/DDBJ databases">
        <title>WGS of actinomycetes isolated from Thailand.</title>
        <authorList>
            <person name="Thawai C."/>
        </authorList>
    </citation>
    <scope>NUCLEOTIDE SEQUENCE [LARGE SCALE GENOMIC DNA]</scope>
    <source>
        <strain evidence="8 9">PRB2-1</strain>
    </source>
</reference>
<comment type="caution">
    <text evidence="8">The sequence shown here is derived from an EMBL/GenBank/DDBJ whole genome shotgun (WGS) entry which is preliminary data.</text>
</comment>
<keyword evidence="5" id="KW-0804">Transcription</keyword>
<evidence type="ECO:0000256" key="2">
    <source>
        <dbReference type="ARBA" id="ARBA00023015"/>
    </source>
</evidence>
<dbReference type="InterPro" id="IPR036388">
    <property type="entry name" value="WH-like_DNA-bd_sf"/>
</dbReference>
<keyword evidence="9" id="KW-1185">Reference proteome</keyword>
<dbReference type="SUPFAM" id="SSF88659">
    <property type="entry name" value="Sigma3 and sigma4 domains of RNA polymerase sigma factors"/>
    <property type="match status" value="1"/>
</dbReference>
<evidence type="ECO:0000256" key="3">
    <source>
        <dbReference type="ARBA" id="ARBA00023082"/>
    </source>
</evidence>
<dbReference type="Proteomes" id="UP000734511">
    <property type="component" value="Unassembled WGS sequence"/>
</dbReference>
<dbReference type="InterPro" id="IPR013249">
    <property type="entry name" value="RNA_pol_sigma70_r4_t2"/>
</dbReference>
<feature type="domain" description="RNA polymerase sigma-70 region 2" evidence="6">
    <location>
        <begin position="13"/>
        <end position="79"/>
    </location>
</feature>
<dbReference type="Gene3D" id="1.10.1740.10">
    <property type="match status" value="1"/>
</dbReference>
<evidence type="ECO:0000256" key="5">
    <source>
        <dbReference type="ARBA" id="ARBA00023163"/>
    </source>
</evidence>
<dbReference type="NCBIfam" id="TIGR02937">
    <property type="entry name" value="sigma70-ECF"/>
    <property type="match status" value="1"/>
</dbReference>
<dbReference type="Gene3D" id="1.10.10.10">
    <property type="entry name" value="Winged helix-like DNA-binding domain superfamily/Winged helix DNA-binding domain"/>
    <property type="match status" value="1"/>
</dbReference>
<feature type="domain" description="RNA polymerase sigma factor 70 region 4 type 2" evidence="7">
    <location>
        <begin position="108"/>
        <end position="159"/>
    </location>
</feature>
<dbReference type="PANTHER" id="PTHR43133:SF8">
    <property type="entry name" value="RNA POLYMERASE SIGMA FACTOR HI_1459-RELATED"/>
    <property type="match status" value="1"/>
</dbReference>
<dbReference type="Pfam" id="PF08281">
    <property type="entry name" value="Sigma70_r4_2"/>
    <property type="match status" value="1"/>
</dbReference>
<proteinExistence type="inferred from homology"/>
<organism evidence="8 9">
    <name type="scientific">Actinacidiphila epipremni</name>
    <dbReference type="NCBI Taxonomy" id="2053013"/>
    <lineage>
        <taxon>Bacteria</taxon>
        <taxon>Bacillati</taxon>
        <taxon>Actinomycetota</taxon>
        <taxon>Actinomycetes</taxon>
        <taxon>Kitasatosporales</taxon>
        <taxon>Streptomycetaceae</taxon>
        <taxon>Actinacidiphila</taxon>
    </lineage>
</organism>
<evidence type="ECO:0000313" key="9">
    <source>
        <dbReference type="Proteomes" id="UP000734511"/>
    </source>
</evidence>
<gene>
    <name evidence="8" type="ORF">HCN08_07710</name>
</gene>
<keyword evidence="4" id="KW-0238">DNA-binding</keyword>
<dbReference type="InterPro" id="IPR007627">
    <property type="entry name" value="RNA_pol_sigma70_r2"/>
</dbReference>
<evidence type="ECO:0000259" key="7">
    <source>
        <dbReference type="Pfam" id="PF08281"/>
    </source>
</evidence>
<dbReference type="InterPro" id="IPR013325">
    <property type="entry name" value="RNA_pol_sigma_r2"/>
</dbReference>
<dbReference type="InterPro" id="IPR014284">
    <property type="entry name" value="RNA_pol_sigma-70_dom"/>
</dbReference>
<dbReference type="Pfam" id="PF04542">
    <property type="entry name" value="Sigma70_r2"/>
    <property type="match status" value="1"/>
</dbReference>
<dbReference type="InterPro" id="IPR013324">
    <property type="entry name" value="RNA_pol_sigma_r3/r4-like"/>
</dbReference>
<protein>
    <submittedName>
        <fullName evidence="8">Sigma-70 family RNA polymerase sigma factor</fullName>
    </submittedName>
</protein>
<dbReference type="EMBL" id="JAATEJ010000004">
    <property type="protein sequence ID" value="NJP43286.1"/>
    <property type="molecule type" value="Genomic_DNA"/>
</dbReference>
<evidence type="ECO:0000256" key="1">
    <source>
        <dbReference type="ARBA" id="ARBA00010641"/>
    </source>
</evidence>
<name>A0ABX0ZKM7_9ACTN</name>
<keyword evidence="2" id="KW-0805">Transcription regulation</keyword>
<comment type="similarity">
    <text evidence="1">Belongs to the sigma-70 factor family. ECF subfamily.</text>
</comment>
<dbReference type="CDD" id="cd06171">
    <property type="entry name" value="Sigma70_r4"/>
    <property type="match status" value="1"/>
</dbReference>
<dbReference type="SUPFAM" id="SSF88946">
    <property type="entry name" value="Sigma2 domain of RNA polymerase sigma factors"/>
    <property type="match status" value="1"/>
</dbReference>